<reference evidence="1 2" key="1">
    <citation type="submission" date="2016-02" db="EMBL/GenBank/DDBJ databases">
        <title>Genome sequence of Moorella mulderi DSM 14980.</title>
        <authorList>
            <person name="Poehlein A."/>
            <person name="Daniel R."/>
        </authorList>
    </citation>
    <scope>NUCLEOTIDE SEQUENCE [LARGE SCALE GENOMIC DNA]</scope>
    <source>
        <strain evidence="1 2">DSM 14980</strain>
    </source>
</reference>
<gene>
    <name evidence="1" type="ORF">MOMUL_20120</name>
</gene>
<name>A0A151AW59_9FIRM</name>
<protein>
    <submittedName>
        <fullName evidence="1">Uncharacterized protein</fullName>
    </submittedName>
</protein>
<dbReference type="AlphaFoldDB" id="A0A151AW59"/>
<organism evidence="1 2">
    <name type="scientific">Moorella mulderi DSM 14980</name>
    <dbReference type="NCBI Taxonomy" id="1122241"/>
    <lineage>
        <taxon>Bacteria</taxon>
        <taxon>Bacillati</taxon>
        <taxon>Bacillota</taxon>
        <taxon>Clostridia</taxon>
        <taxon>Neomoorellales</taxon>
        <taxon>Neomoorellaceae</taxon>
        <taxon>Neomoorella</taxon>
    </lineage>
</organism>
<sequence length="65" mass="7534">MQIKLCYNCDRPVVKDVVALNKKLLGRSTKRYLCLTCLAEYLDCTEDDLSRKIQEFREQGCALFA</sequence>
<comment type="caution">
    <text evidence="1">The sequence shown here is derived from an EMBL/GenBank/DDBJ whole genome shotgun (WGS) entry which is preliminary data.</text>
</comment>
<dbReference type="PATRIC" id="fig|1122241.3.peg.2142"/>
<evidence type="ECO:0000313" key="1">
    <source>
        <dbReference type="EMBL" id="KYH31868.1"/>
    </source>
</evidence>
<evidence type="ECO:0000313" key="2">
    <source>
        <dbReference type="Proteomes" id="UP000075670"/>
    </source>
</evidence>
<keyword evidence="2" id="KW-1185">Reference proteome</keyword>
<dbReference type="EMBL" id="LTBC01000007">
    <property type="protein sequence ID" value="KYH31868.1"/>
    <property type="molecule type" value="Genomic_DNA"/>
</dbReference>
<dbReference type="Proteomes" id="UP000075670">
    <property type="component" value="Unassembled WGS sequence"/>
</dbReference>
<proteinExistence type="predicted"/>
<accession>A0A151AW59</accession>